<reference evidence="2 3" key="1">
    <citation type="submission" date="2018-05" db="EMBL/GenBank/DDBJ databases">
        <title>Genomic Encyclopedia of Type Strains, Phase I: the one thousand microbial genomes (KMG-I) project.</title>
        <authorList>
            <person name="Kyrpides N."/>
        </authorList>
    </citation>
    <scope>NUCLEOTIDE SEQUENCE [LARGE SCALE GENOMIC DNA]</scope>
    <source>
        <strain evidence="2 3">DSM 15611</strain>
    </source>
</reference>
<feature type="transmembrane region" description="Helical" evidence="1">
    <location>
        <begin position="6"/>
        <end position="27"/>
    </location>
</feature>
<evidence type="ECO:0008006" key="4">
    <source>
        <dbReference type="Google" id="ProtNLM"/>
    </source>
</evidence>
<feature type="transmembrane region" description="Helical" evidence="1">
    <location>
        <begin position="82"/>
        <end position="103"/>
    </location>
</feature>
<accession>A0A318HYL3</accession>
<organism evidence="2 3">
    <name type="scientific">Hoylesella shahii DSM 15611 = JCM 12083</name>
    <dbReference type="NCBI Taxonomy" id="1122991"/>
    <lineage>
        <taxon>Bacteria</taxon>
        <taxon>Pseudomonadati</taxon>
        <taxon>Bacteroidota</taxon>
        <taxon>Bacteroidia</taxon>
        <taxon>Bacteroidales</taxon>
        <taxon>Prevotellaceae</taxon>
        <taxon>Hoylesella</taxon>
    </lineage>
</organism>
<gene>
    <name evidence="2" type="ORF">EJ73_00613</name>
</gene>
<evidence type="ECO:0000313" key="2">
    <source>
        <dbReference type="EMBL" id="PXX23624.1"/>
    </source>
</evidence>
<proteinExistence type="predicted"/>
<keyword evidence="1" id="KW-0472">Membrane</keyword>
<name>A0A318HYL3_9BACT</name>
<sequence length="156" mass="17894">MGKVIVILWMLFALYMLVMVAMIADLWSGVRKARKLGIAASSYGFKRTVDKAAKYYNLMIALTVIDAMHMAATWYLEEYYQYHLPMFPFITLLGAICIGLIEIKSIYEKAEDKVRIDNVAALAKQIIVHRDSMNEIANAVGEYMKKDNNEKEKEEK</sequence>
<keyword evidence="1" id="KW-1133">Transmembrane helix</keyword>
<feature type="transmembrane region" description="Helical" evidence="1">
    <location>
        <begin position="55"/>
        <end position="76"/>
    </location>
</feature>
<dbReference type="Proteomes" id="UP000248314">
    <property type="component" value="Unassembled WGS sequence"/>
</dbReference>
<dbReference type="STRING" id="1122991.GCA_000613445_01316"/>
<protein>
    <recommendedName>
        <fullName evidence="4">Holin family protein</fullName>
    </recommendedName>
</protein>
<keyword evidence="1" id="KW-0812">Transmembrane</keyword>
<comment type="caution">
    <text evidence="2">The sequence shown here is derived from an EMBL/GenBank/DDBJ whole genome shotgun (WGS) entry which is preliminary data.</text>
</comment>
<keyword evidence="3" id="KW-1185">Reference proteome</keyword>
<dbReference type="EMBL" id="QJJX01000005">
    <property type="protein sequence ID" value="PXX23624.1"/>
    <property type="molecule type" value="Genomic_DNA"/>
</dbReference>
<dbReference type="RefSeq" id="WP_025816462.1">
    <property type="nucleotide sequence ID" value="NZ_BAIZ01000025.1"/>
</dbReference>
<dbReference type="AlphaFoldDB" id="A0A318HYL3"/>
<evidence type="ECO:0000313" key="3">
    <source>
        <dbReference type="Proteomes" id="UP000248314"/>
    </source>
</evidence>
<evidence type="ECO:0000256" key="1">
    <source>
        <dbReference type="SAM" id="Phobius"/>
    </source>
</evidence>
<dbReference type="OrthoDB" id="1148930at2"/>